<protein>
    <recommendedName>
        <fullName evidence="1">Alcohol dehydrogenase-like C-terminal domain-containing protein</fullName>
    </recommendedName>
</protein>
<comment type="caution">
    <text evidence="2">The sequence shown here is derived from an EMBL/GenBank/DDBJ whole genome shotgun (WGS) entry which is preliminary data.</text>
</comment>
<dbReference type="InterPro" id="IPR052733">
    <property type="entry name" value="Chloroplast_QOR"/>
</dbReference>
<sequence length="141" mass="14871">EASVLPLAGLTALQALQLAKVKAGDRVFIQAGAGGVGHIAVQLAKLKGAIVITTAEKHNHAFLAELGADQCIDFRSADFTEVITEQVDVVIDLIGAQVGIKSLVVLAENGCMVSVPTISAKRSYCRRRRTTKASIRYGGEI</sequence>
<organism evidence="2">
    <name type="scientific">marine sediment metagenome</name>
    <dbReference type="NCBI Taxonomy" id="412755"/>
    <lineage>
        <taxon>unclassified sequences</taxon>
        <taxon>metagenomes</taxon>
        <taxon>ecological metagenomes</taxon>
    </lineage>
</organism>
<proteinExistence type="predicted"/>
<dbReference type="EMBL" id="BART01012297">
    <property type="protein sequence ID" value="GAG79275.1"/>
    <property type="molecule type" value="Genomic_DNA"/>
</dbReference>
<dbReference type="Pfam" id="PF00107">
    <property type="entry name" value="ADH_zinc_N"/>
    <property type="match status" value="1"/>
</dbReference>
<dbReference type="InterPro" id="IPR013149">
    <property type="entry name" value="ADH-like_C"/>
</dbReference>
<dbReference type="InterPro" id="IPR036291">
    <property type="entry name" value="NAD(P)-bd_dom_sf"/>
</dbReference>
<name>X1A9Z1_9ZZZZ</name>
<dbReference type="Gene3D" id="3.40.50.720">
    <property type="entry name" value="NAD(P)-binding Rossmann-like Domain"/>
    <property type="match status" value="1"/>
</dbReference>
<dbReference type="SUPFAM" id="SSF51735">
    <property type="entry name" value="NAD(P)-binding Rossmann-fold domains"/>
    <property type="match status" value="1"/>
</dbReference>
<evidence type="ECO:0000313" key="2">
    <source>
        <dbReference type="EMBL" id="GAG79275.1"/>
    </source>
</evidence>
<dbReference type="PANTHER" id="PTHR44013:SF1">
    <property type="entry name" value="ZINC-TYPE ALCOHOL DEHYDROGENASE-LIKE PROTEIN C16A3.02C"/>
    <property type="match status" value="1"/>
</dbReference>
<feature type="non-terminal residue" evidence="2">
    <location>
        <position position="1"/>
    </location>
</feature>
<dbReference type="PANTHER" id="PTHR44013">
    <property type="entry name" value="ZINC-TYPE ALCOHOL DEHYDROGENASE-LIKE PROTEIN C16A3.02C"/>
    <property type="match status" value="1"/>
</dbReference>
<feature type="domain" description="Alcohol dehydrogenase-like C-terminal" evidence="1">
    <location>
        <begin position="35"/>
        <end position="119"/>
    </location>
</feature>
<evidence type="ECO:0000259" key="1">
    <source>
        <dbReference type="Pfam" id="PF00107"/>
    </source>
</evidence>
<reference evidence="2" key="1">
    <citation type="journal article" date="2014" name="Front. Microbiol.">
        <title>High frequency of phylogenetically diverse reductive dehalogenase-homologous genes in deep subseafloor sedimentary metagenomes.</title>
        <authorList>
            <person name="Kawai M."/>
            <person name="Futagami T."/>
            <person name="Toyoda A."/>
            <person name="Takaki Y."/>
            <person name="Nishi S."/>
            <person name="Hori S."/>
            <person name="Arai W."/>
            <person name="Tsubouchi T."/>
            <person name="Morono Y."/>
            <person name="Uchiyama I."/>
            <person name="Ito T."/>
            <person name="Fujiyama A."/>
            <person name="Inagaki F."/>
            <person name="Takami H."/>
        </authorList>
    </citation>
    <scope>NUCLEOTIDE SEQUENCE</scope>
    <source>
        <strain evidence="2">Expedition CK06-06</strain>
    </source>
</reference>
<dbReference type="AlphaFoldDB" id="X1A9Z1"/>
<gene>
    <name evidence="2" type="ORF">S01H4_25746</name>
</gene>
<accession>X1A9Z1</accession>